<evidence type="ECO:0000313" key="8">
    <source>
        <dbReference type="Proteomes" id="UP000185860"/>
    </source>
</evidence>
<accession>A0A1U7IFN2</accession>
<evidence type="ECO:0000256" key="4">
    <source>
        <dbReference type="ARBA" id="ARBA00022801"/>
    </source>
</evidence>
<dbReference type="GO" id="GO:0004359">
    <property type="term" value="F:glutaminase activity"/>
    <property type="evidence" value="ECO:0007669"/>
    <property type="project" value="UniProtKB-UniRule"/>
</dbReference>
<evidence type="ECO:0000256" key="5">
    <source>
        <dbReference type="ARBA" id="ARBA00049534"/>
    </source>
</evidence>
<dbReference type="RefSeq" id="WP_073595094.1">
    <property type="nucleotide sequence ID" value="NZ_MRCE01000019.1"/>
</dbReference>
<comment type="catalytic activity">
    <reaction evidence="5 6">
        <text>L-glutamine + H2O = L-glutamate + NH4(+)</text>
        <dbReference type="Rhea" id="RHEA:15889"/>
        <dbReference type="ChEBI" id="CHEBI:15377"/>
        <dbReference type="ChEBI" id="CHEBI:28938"/>
        <dbReference type="ChEBI" id="CHEBI:29985"/>
        <dbReference type="ChEBI" id="CHEBI:58359"/>
        <dbReference type="EC" id="3.5.1.2"/>
    </reaction>
</comment>
<dbReference type="SUPFAM" id="SSF56601">
    <property type="entry name" value="beta-lactamase/transpeptidase-like"/>
    <property type="match status" value="1"/>
</dbReference>
<dbReference type="NCBIfam" id="TIGR03814">
    <property type="entry name" value="Gln_ase"/>
    <property type="match status" value="1"/>
</dbReference>
<sequence>MSNFGDLQSLASSITAVTSPFRNYLTDLYEKYRKLNDGVVADYIPELALAKPEWFGICVVTKDGQVFEVGDCNQLFTIQSISKAFVFGLALEDHGREYVNSKVSVEPTGEAFNSIVLDEATNRPYNPMVNAGAIATADLIEGQNGTERLKRLLEMFKRYTGREHDINVPVFLSEKATGFRNRAMAYLMRNFGMLSDKIDETLDLYFQQCSILVNAKDLAMLAATLANGGVNPVTGERAIDERYVQDVISVMLTCGMYDASGEWCYRVGMPAKSGVGGGITAVVPGKLGIGTFSPLLDAKGNSVRGIKVCQDLSQDFGLHLFNAAKSERDLQQWITGGSAINDW</sequence>
<feature type="binding site" evidence="6">
    <location>
        <position position="205"/>
    </location>
    <ligand>
        <name>substrate</name>
    </ligand>
</feature>
<comment type="subunit">
    <text evidence="2 6">Homotetramer.</text>
</comment>
<feature type="binding site" evidence="6">
    <location>
        <position position="130"/>
    </location>
    <ligand>
        <name>substrate</name>
    </ligand>
</feature>
<dbReference type="HAMAP" id="MF_00313">
    <property type="entry name" value="Glutaminase"/>
    <property type="match status" value="1"/>
</dbReference>
<keyword evidence="4 6" id="KW-0378">Hydrolase</keyword>
<evidence type="ECO:0000256" key="6">
    <source>
        <dbReference type="HAMAP-Rule" id="MF_00313"/>
    </source>
</evidence>
<feature type="binding site" evidence="6">
    <location>
        <position position="181"/>
    </location>
    <ligand>
        <name>substrate</name>
    </ligand>
</feature>
<dbReference type="PANTHER" id="PTHR12544">
    <property type="entry name" value="GLUTAMINASE"/>
    <property type="match status" value="1"/>
</dbReference>
<dbReference type="InterPro" id="IPR012338">
    <property type="entry name" value="Beta-lactam/transpept-like"/>
</dbReference>
<feature type="binding site" evidence="6">
    <location>
        <position position="80"/>
    </location>
    <ligand>
        <name>substrate</name>
    </ligand>
</feature>
<dbReference type="GO" id="GO:0006537">
    <property type="term" value="P:glutamate biosynthetic process"/>
    <property type="evidence" value="ECO:0007669"/>
    <property type="project" value="TreeGrafter"/>
</dbReference>
<feature type="binding site" evidence="6">
    <location>
        <position position="257"/>
    </location>
    <ligand>
        <name>substrate</name>
    </ligand>
</feature>
<dbReference type="PANTHER" id="PTHR12544:SF29">
    <property type="entry name" value="GLUTAMINASE"/>
    <property type="match status" value="1"/>
</dbReference>
<organism evidence="7 8">
    <name type="scientific">[Phormidium ambiguum] IAM M-71</name>
    <dbReference type="NCBI Taxonomy" id="454136"/>
    <lineage>
        <taxon>Bacteria</taxon>
        <taxon>Bacillati</taxon>
        <taxon>Cyanobacteriota</taxon>
        <taxon>Cyanophyceae</taxon>
        <taxon>Oscillatoriophycideae</taxon>
        <taxon>Aerosakkonematales</taxon>
        <taxon>Aerosakkonemataceae</taxon>
        <taxon>Floridanema</taxon>
    </lineage>
</organism>
<dbReference type="EC" id="3.5.1.2" evidence="3 6"/>
<evidence type="ECO:0000256" key="2">
    <source>
        <dbReference type="ARBA" id="ARBA00011881"/>
    </source>
</evidence>
<dbReference type="GO" id="GO:0006543">
    <property type="term" value="P:L-glutamine catabolic process"/>
    <property type="evidence" value="ECO:0007669"/>
    <property type="project" value="TreeGrafter"/>
</dbReference>
<gene>
    <name evidence="6" type="primary">glsA</name>
    <name evidence="7" type="ORF">NIES2119_19075</name>
</gene>
<feature type="binding site" evidence="6">
    <location>
        <position position="275"/>
    </location>
    <ligand>
        <name>substrate</name>
    </ligand>
</feature>
<protein>
    <recommendedName>
        <fullName evidence="3 6">Glutaminase</fullName>
        <ecNumber evidence="3 6">3.5.1.2</ecNumber>
    </recommendedName>
</protein>
<proteinExistence type="inferred from homology"/>
<reference evidence="7 8" key="1">
    <citation type="submission" date="2016-11" db="EMBL/GenBank/DDBJ databases">
        <title>Draft Genome Sequences of Nine Cyanobacterial Strains from Diverse Habitats.</title>
        <authorList>
            <person name="Zhu T."/>
            <person name="Hou S."/>
            <person name="Lu X."/>
            <person name="Hess W.R."/>
        </authorList>
    </citation>
    <scope>NUCLEOTIDE SEQUENCE [LARGE SCALE GENOMIC DNA]</scope>
    <source>
        <strain evidence="7 8">IAM M-71</strain>
    </source>
</reference>
<dbReference type="InterPro" id="IPR015868">
    <property type="entry name" value="Glutaminase"/>
</dbReference>
<dbReference type="AlphaFoldDB" id="A0A1U7IFN2"/>
<comment type="caution">
    <text evidence="7">The sequence shown here is derived from an EMBL/GenBank/DDBJ whole genome shotgun (WGS) entry which is preliminary data.</text>
</comment>
<keyword evidence="6" id="KW-0007">Acetylation</keyword>
<comment type="similarity">
    <text evidence="1 6">Belongs to the glutaminase family.</text>
</comment>
<dbReference type="FunFam" id="3.40.710.10:FF:000005">
    <property type="entry name" value="Glutaminase"/>
    <property type="match status" value="1"/>
</dbReference>
<dbReference type="Proteomes" id="UP000185860">
    <property type="component" value="Unassembled WGS sequence"/>
</dbReference>
<evidence type="ECO:0000256" key="1">
    <source>
        <dbReference type="ARBA" id="ARBA00011076"/>
    </source>
</evidence>
<dbReference type="OrthoDB" id="9788822at2"/>
<evidence type="ECO:0000313" key="7">
    <source>
        <dbReference type="EMBL" id="OKH35846.1"/>
    </source>
</evidence>
<dbReference type="Gene3D" id="3.40.710.10">
    <property type="entry name" value="DD-peptidase/beta-lactamase superfamily"/>
    <property type="match status" value="1"/>
</dbReference>
<feature type="binding site" evidence="6">
    <location>
        <position position="174"/>
    </location>
    <ligand>
        <name>substrate</name>
    </ligand>
</feature>
<dbReference type="EMBL" id="MRCE01000019">
    <property type="protein sequence ID" value="OKH35846.1"/>
    <property type="molecule type" value="Genomic_DNA"/>
</dbReference>
<dbReference type="STRING" id="454136.NIES2119_19075"/>
<evidence type="ECO:0000256" key="3">
    <source>
        <dbReference type="ARBA" id="ARBA00012918"/>
    </source>
</evidence>
<name>A0A1U7IFN2_9CYAN</name>
<dbReference type="Pfam" id="PF04960">
    <property type="entry name" value="Glutaminase"/>
    <property type="match status" value="1"/>
</dbReference>